<keyword evidence="3" id="KW-1185">Reference proteome</keyword>
<keyword evidence="1" id="KW-0732">Signal</keyword>
<feature type="signal peptide" evidence="1">
    <location>
        <begin position="1"/>
        <end position="23"/>
    </location>
</feature>
<dbReference type="AlphaFoldDB" id="A0A371J9N6"/>
<dbReference type="EMBL" id="NOJY02000002">
    <property type="protein sequence ID" value="RDY29471.1"/>
    <property type="molecule type" value="Genomic_DNA"/>
</dbReference>
<reference evidence="2 3" key="1">
    <citation type="journal article" date="2017" name="Genome Announc.">
        <title>Draft Genome Sequence of Romboutsia weinsteinii sp. nov. Strain CCRI-19649(T) Isolated from Surface Water.</title>
        <authorList>
            <person name="Maheux A.F."/>
            <person name="Boudreau D.K."/>
            <person name="Berube E."/>
            <person name="Boissinot M."/>
            <person name="Cantin P."/>
            <person name="Raymond F."/>
            <person name="Corbeil J."/>
            <person name="Omar R.F."/>
            <person name="Bergeron M.G."/>
        </authorList>
    </citation>
    <scope>NUCLEOTIDE SEQUENCE [LARGE SCALE GENOMIC DNA]</scope>
    <source>
        <strain evidence="2 3">CCRI-19649</strain>
    </source>
</reference>
<dbReference type="Proteomes" id="UP000215694">
    <property type="component" value="Unassembled WGS sequence"/>
</dbReference>
<evidence type="ECO:0000256" key="1">
    <source>
        <dbReference type="SAM" id="SignalP"/>
    </source>
</evidence>
<feature type="chain" id="PRO_5016985830" description="Polymerase/histidinol phosphatase N-terminal domain-containing protein" evidence="1">
    <location>
        <begin position="24"/>
        <end position="471"/>
    </location>
</feature>
<gene>
    <name evidence="2" type="ORF">CHL78_001860</name>
</gene>
<evidence type="ECO:0000313" key="3">
    <source>
        <dbReference type="Proteomes" id="UP000215694"/>
    </source>
</evidence>
<evidence type="ECO:0000313" key="2">
    <source>
        <dbReference type="EMBL" id="RDY29471.1"/>
    </source>
</evidence>
<dbReference type="SUPFAM" id="SSF89550">
    <property type="entry name" value="PHP domain-like"/>
    <property type="match status" value="1"/>
</dbReference>
<sequence>MIYKKIVLSLIGFVIIFCSISYAIENNDNQVETATKGTSAPTIKTIIPAKCQQYIIGKPTIEAYFKDKSDIDSKSIKMYVNYEDVTENCNIDEEKITYTPRKKFKRGNQIVKIELIDLATNKNKQVYEWYFTVGTPVYNQYRGLLHSHTSASDGHGTYDDAYYMSKYKSNLDFFAITEHSNLLDNKESCSINNADNSEEWNNLIKCRDKFNQNKDFLALNGFEMTYNHKEENPIGHINVYNSDGFVYVDDKMTLENFYELLYSEEDLIGQLNHPCDKFGKFNNLKYSPHGDRAISLIEVGNGYNADMSKNIRSHDMYQLALDNGWHVAPTCNQDNHRVDFGVANEFRTVILSTDLTKDAIFDSIKKMRVYATEDKNLRIDYTINDRPMGSTLGDKAKLNFSICAIDNDNSDKIKEIQVISNKGEIIKSQTFNSNLARLDFSIKYAKNKFYYVKVIQNNDKISVTAPIWTKK</sequence>
<organism evidence="2 3">
    <name type="scientific">Romboutsia weinsteinii</name>
    <dbReference type="NCBI Taxonomy" id="2020949"/>
    <lineage>
        <taxon>Bacteria</taxon>
        <taxon>Bacillati</taxon>
        <taxon>Bacillota</taxon>
        <taxon>Clostridia</taxon>
        <taxon>Peptostreptococcales</taxon>
        <taxon>Peptostreptococcaceae</taxon>
        <taxon>Romboutsia</taxon>
    </lineage>
</organism>
<proteinExistence type="predicted"/>
<protein>
    <recommendedName>
        <fullName evidence="4">Polymerase/histidinol phosphatase N-terminal domain-containing protein</fullName>
    </recommendedName>
</protein>
<name>A0A371J9N6_9FIRM</name>
<dbReference type="OrthoDB" id="9801679at2"/>
<dbReference type="RefSeq" id="WP_094366884.1">
    <property type="nucleotide sequence ID" value="NZ_NOJY02000002.1"/>
</dbReference>
<comment type="caution">
    <text evidence="2">The sequence shown here is derived from an EMBL/GenBank/DDBJ whole genome shotgun (WGS) entry which is preliminary data.</text>
</comment>
<dbReference type="Gene3D" id="3.20.20.140">
    <property type="entry name" value="Metal-dependent hydrolases"/>
    <property type="match status" value="1"/>
</dbReference>
<dbReference type="InterPro" id="IPR016195">
    <property type="entry name" value="Pol/histidinol_Pase-like"/>
</dbReference>
<evidence type="ECO:0008006" key="4">
    <source>
        <dbReference type="Google" id="ProtNLM"/>
    </source>
</evidence>
<dbReference type="NCBIfam" id="NF038032">
    <property type="entry name" value="CehA_McbA_metalo"/>
    <property type="match status" value="1"/>
</dbReference>
<accession>A0A371J9N6</accession>